<proteinExistence type="predicted"/>
<name>A0ACC2Q8G8_9NEOP</name>
<sequence>MWHFLLIFICIAKVSSHDVPHTRHHAAIDAVIHKLRLETWEKYEAPCLEKTLTLLENVKNYTLWATWVWNANTIPMGNLYGSRDNFGNFDQCMKPPWLESHPEFKTKYCVSEIMLADKPKKKAEYDPLGSIDEYLNSPTTTGLPVNQLLWGMCVPAACQAPSVLKMTRSLYELTALGPHQAPDIIVKSCQVAGEFPQPGLGYYVFITLILALVVIAAASTYYRLRIASDDEPSDSLETVITKSFCIIKNHQDLVKDNKEEIKVMNGMRFLTAACVITIHEALYITMAGLINSRDYDKVVEGPTGILFHLDVVVDTFFAMSGLLHIKGLLSNINRQQNLFSVLWKRYVRLIGPFGLVIFYLASVSKFTGTGPIWMFTNEMESEVCLKTWRLSLLMLNTDPKFLCHAVSWYVPCDYQLTVLATVLFYFYKKNRRLGLTAFGTAAVLSLIIPGVLTYWLQLPAIHFLDLGKVLRGIRDCWEINYTYLSSYSRAGAYLVGVAMGYIMTLYKPSEYRNTVSKTWSIIGTAISLGVMTYVLSLGQYVVFNEYDAMEAAVIASTNRVAWAVAICVIIGLCEYGTVPIVTDILSFSYFGPLSRLSYGIYMTHTLLMQRNYFALRSPLKFDTFSYTLNVTGVLATSIGLSFAIWLLVEAPLIKISNHFLANKSKITQPIEDQKKNGIQHKNGEIKTKAA</sequence>
<dbReference type="Proteomes" id="UP001231649">
    <property type="component" value="Chromosome 25"/>
</dbReference>
<evidence type="ECO:0000313" key="1">
    <source>
        <dbReference type="EMBL" id="KAJ8708837.1"/>
    </source>
</evidence>
<reference evidence="1" key="1">
    <citation type="submission" date="2023-03" db="EMBL/GenBank/DDBJ databases">
        <title>Chromosome-level genomes of two armyworms, Mythimna separata and Mythimna loreyi, provide insights into the biosynthesis and reception of sex pheromones.</title>
        <authorList>
            <person name="Zhao H."/>
        </authorList>
    </citation>
    <scope>NUCLEOTIDE SEQUENCE</scope>
    <source>
        <strain evidence="1">BeijingLab</strain>
    </source>
</reference>
<keyword evidence="2" id="KW-1185">Reference proteome</keyword>
<accession>A0ACC2Q8G8</accession>
<protein>
    <submittedName>
        <fullName evidence="1">Uncharacterized protein</fullName>
    </submittedName>
</protein>
<organism evidence="1 2">
    <name type="scientific">Mythimna loreyi</name>
    <dbReference type="NCBI Taxonomy" id="667449"/>
    <lineage>
        <taxon>Eukaryota</taxon>
        <taxon>Metazoa</taxon>
        <taxon>Ecdysozoa</taxon>
        <taxon>Arthropoda</taxon>
        <taxon>Hexapoda</taxon>
        <taxon>Insecta</taxon>
        <taxon>Pterygota</taxon>
        <taxon>Neoptera</taxon>
        <taxon>Endopterygota</taxon>
        <taxon>Lepidoptera</taxon>
        <taxon>Glossata</taxon>
        <taxon>Ditrysia</taxon>
        <taxon>Noctuoidea</taxon>
        <taxon>Noctuidae</taxon>
        <taxon>Noctuinae</taxon>
        <taxon>Hadenini</taxon>
        <taxon>Mythimna</taxon>
    </lineage>
</organism>
<dbReference type="EMBL" id="CM056801">
    <property type="protein sequence ID" value="KAJ8708837.1"/>
    <property type="molecule type" value="Genomic_DNA"/>
</dbReference>
<evidence type="ECO:0000313" key="2">
    <source>
        <dbReference type="Proteomes" id="UP001231649"/>
    </source>
</evidence>
<comment type="caution">
    <text evidence="1">The sequence shown here is derived from an EMBL/GenBank/DDBJ whole genome shotgun (WGS) entry which is preliminary data.</text>
</comment>
<gene>
    <name evidence="1" type="ORF">PYW08_010219</name>
</gene>